<feature type="transmembrane region" description="Helical" evidence="6">
    <location>
        <begin position="190"/>
        <end position="214"/>
    </location>
</feature>
<accession>A0A1B1Y3A8</accession>
<proteinExistence type="predicted"/>
<keyword evidence="2" id="KW-1003">Cell membrane</keyword>
<evidence type="ECO:0000256" key="1">
    <source>
        <dbReference type="ARBA" id="ARBA00004651"/>
    </source>
</evidence>
<dbReference type="OrthoDB" id="1123508at2"/>
<keyword evidence="8" id="KW-1185">Reference proteome</keyword>
<dbReference type="GO" id="GO:0005886">
    <property type="term" value="C:plasma membrane"/>
    <property type="evidence" value="ECO:0007669"/>
    <property type="project" value="UniProtKB-SubCell"/>
</dbReference>
<keyword evidence="4 6" id="KW-1133">Transmembrane helix</keyword>
<sequence>MKKYKVKKIAGTVLKIGVSVLLFYFVVTKISFAEVFKIIKNSNVLLLLLSGVFLLLSQWVSSIRLNTFFHSLGYHLSNKSNHVLYLIGMFYNFFIPGGIGGDAYKVYKLHKKFDWNVKKLSAAIFIDRFLGLTAIGMLLVLLAVPFVQSLGWISSNFILIGVAVLLLILIPLMAFALVQKLFPSFKKVYIKTLGLSLVVQTLQLICVYCLVLNFNVVSDLFAYLLVFLISVILSIVSFAGIGVREFVFYQAADLLHYNKDISVAIGLLFTFLTALLSLIGVFFQLKKVKLSLQEKNS</sequence>
<feature type="transmembrane region" description="Helical" evidence="6">
    <location>
        <begin position="83"/>
        <end position="104"/>
    </location>
</feature>
<evidence type="ECO:0008006" key="9">
    <source>
        <dbReference type="Google" id="ProtNLM"/>
    </source>
</evidence>
<comment type="subcellular location">
    <subcellularLocation>
        <location evidence="1">Cell membrane</location>
        <topology evidence="1">Multi-pass membrane protein</topology>
    </subcellularLocation>
</comment>
<feature type="transmembrane region" description="Helical" evidence="6">
    <location>
        <begin position="125"/>
        <end position="147"/>
    </location>
</feature>
<dbReference type="Pfam" id="PF03706">
    <property type="entry name" value="LPG_synthase_TM"/>
    <property type="match status" value="1"/>
</dbReference>
<reference evidence="7 8" key="1">
    <citation type="submission" date="2016-02" db="EMBL/GenBank/DDBJ databases">
        <authorList>
            <person name="Wen L."/>
            <person name="He K."/>
            <person name="Yang H."/>
        </authorList>
    </citation>
    <scope>NUCLEOTIDE SEQUENCE [LARGE SCALE GENOMIC DNA]</scope>
    <source>
        <strain evidence="7 8">CZ1127</strain>
    </source>
</reference>
<gene>
    <name evidence="7" type="ORF">AXE80_02735</name>
</gene>
<dbReference type="PANTHER" id="PTHR40277">
    <property type="entry name" value="BLL5419 PROTEIN"/>
    <property type="match status" value="1"/>
</dbReference>
<organism evidence="7 8">
    <name type="scientific">Wenyingzhuangia fucanilytica</name>
    <dbReference type="NCBI Taxonomy" id="1790137"/>
    <lineage>
        <taxon>Bacteria</taxon>
        <taxon>Pseudomonadati</taxon>
        <taxon>Bacteroidota</taxon>
        <taxon>Flavobacteriia</taxon>
        <taxon>Flavobacteriales</taxon>
        <taxon>Flavobacteriaceae</taxon>
        <taxon>Wenyingzhuangia</taxon>
    </lineage>
</organism>
<feature type="transmembrane region" description="Helical" evidence="6">
    <location>
        <begin position="153"/>
        <end position="178"/>
    </location>
</feature>
<dbReference type="PANTHER" id="PTHR40277:SF1">
    <property type="entry name" value="BLL5419 PROTEIN"/>
    <property type="match status" value="1"/>
</dbReference>
<dbReference type="STRING" id="1790137.AXE80_02735"/>
<feature type="transmembrane region" description="Helical" evidence="6">
    <location>
        <begin position="12"/>
        <end position="32"/>
    </location>
</feature>
<evidence type="ECO:0000256" key="3">
    <source>
        <dbReference type="ARBA" id="ARBA00022692"/>
    </source>
</evidence>
<keyword evidence="3 6" id="KW-0812">Transmembrane</keyword>
<dbReference type="InterPro" id="IPR022791">
    <property type="entry name" value="L-PG_synthase/AglD"/>
</dbReference>
<dbReference type="AlphaFoldDB" id="A0A1B1Y3A8"/>
<dbReference type="EMBL" id="CP014224">
    <property type="protein sequence ID" value="ANW95266.1"/>
    <property type="molecule type" value="Genomic_DNA"/>
</dbReference>
<evidence type="ECO:0000256" key="6">
    <source>
        <dbReference type="SAM" id="Phobius"/>
    </source>
</evidence>
<protein>
    <recommendedName>
        <fullName evidence="9">Lysylphosphatidylglycerol synthetase</fullName>
    </recommendedName>
</protein>
<name>A0A1B1Y3A8_9FLAO</name>
<feature type="transmembrane region" description="Helical" evidence="6">
    <location>
        <begin position="220"/>
        <end position="243"/>
    </location>
</feature>
<evidence type="ECO:0000313" key="8">
    <source>
        <dbReference type="Proteomes" id="UP000092967"/>
    </source>
</evidence>
<dbReference type="RefSeq" id="WP_083194484.1">
    <property type="nucleotide sequence ID" value="NZ_CP014224.1"/>
</dbReference>
<feature type="transmembrane region" description="Helical" evidence="6">
    <location>
        <begin position="263"/>
        <end position="285"/>
    </location>
</feature>
<evidence type="ECO:0000256" key="5">
    <source>
        <dbReference type="ARBA" id="ARBA00023136"/>
    </source>
</evidence>
<dbReference type="NCBIfam" id="TIGR00374">
    <property type="entry name" value="flippase-like domain"/>
    <property type="match status" value="1"/>
</dbReference>
<keyword evidence="5 6" id="KW-0472">Membrane</keyword>
<evidence type="ECO:0000256" key="2">
    <source>
        <dbReference type="ARBA" id="ARBA00022475"/>
    </source>
</evidence>
<feature type="transmembrane region" description="Helical" evidence="6">
    <location>
        <begin position="44"/>
        <end position="63"/>
    </location>
</feature>
<dbReference type="Proteomes" id="UP000092967">
    <property type="component" value="Chromosome"/>
</dbReference>
<dbReference type="KEGG" id="wfu:AXE80_02735"/>
<evidence type="ECO:0000313" key="7">
    <source>
        <dbReference type="EMBL" id="ANW95266.1"/>
    </source>
</evidence>
<evidence type="ECO:0000256" key="4">
    <source>
        <dbReference type="ARBA" id="ARBA00022989"/>
    </source>
</evidence>